<name>A0AAV7HTK1_COTGL</name>
<organism evidence="2 3">
    <name type="scientific">Cotesia glomerata</name>
    <name type="common">Lepidopteran parasitic wasp</name>
    <name type="synonym">Apanteles glomeratus</name>
    <dbReference type="NCBI Taxonomy" id="32391"/>
    <lineage>
        <taxon>Eukaryota</taxon>
        <taxon>Metazoa</taxon>
        <taxon>Ecdysozoa</taxon>
        <taxon>Arthropoda</taxon>
        <taxon>Hexapoda</taxon>
        <taxon>Insecta</taxon>
        <taxon>Pterygota</taxon>
        <taxon>Neoptera</taxon>
        <taxon>Endopterygota</taxon>
        <taxon>Hymenoptera</taxon>
        <taxon>Apocrita</taxon>
        <taxon>Ichneumonoidea</taxon>
        <taxon>Braconidae</taxon>
        <taxon>Microgastrinae</taxon>
        <taxon>Cotesia</taxon>
    </lineage>
</organism>
<gene>
    <name evidence="2" type="ORF">KQX54_019161</name>
</gene>
<evidence type="ECO:0000313" key="2">
    <source>
        <dbReference type="EMBL" id="KAH0547407.1"/>
    </source>
</evidence>
<evidence type="ECO:0000256" key="1">
    <source>
        <dbReference type="SAM" id="MobiDB-lite"/>
    </source>
</evidence>
<protein>
    <submittedName>
        <fullName evidence="2">Uncharacterized protein</fullName>
    </submittedName>
</protein>
<proteinExistence type="predicted"/>
<feature type="region of interest" description="Disordered" evidence="1">
    <location>
        <begin position="112"/>
        <end position="134"/>
    </location>
</feature>
<reference evidence="2 3" key="1">
    <citation type="journal article" date="2021" name="J. Hered.">
        <title>A chromosome-level genome assembly of the parasitoid wasp, Cotesia glomerata (Hymenoptera: Braconidae).</title>
        <authorList>
            <person name="Pinto B.J."/>
            <person name="Weis J.J."/>
            <person name="Gamble T."/>
            <person name="Ode P.J."/>
            <person name="Paul R."/>
            <person name="Zaspel J.M."/>
        </authorList>
    </citation>
    <scope>NUCLEOTIDE SEQUENCE [LARGE SCALE GENOMIC DNA]</scope>
    <source>
        <strain evidence="2">CgM1</strain>
    </source>
</reference>
<sequence length="134" mass="14799">MIPRMGISPGEINRPRSLARFASPPPRILASSGIQVLKPDSLNDNIQYLGGGKLKGTLTTENLSSWSRFKIHPLDLLVKRLGYNMTNTMTSLEKCLSRNIKADRGKEEGVYVGRNGKPRMTGASRGNWRRGAGF</sequence>
<dbReference type="EMBL" id="JAHXZJ010002237">
    <property type="protein sequence ID" value="KAH0547407.1"/>
    <property type="molecule type" value="Genomic_DNA"/>
</dbReference>
<evidence type="ECO:0000313" key="3">
    <source>
        <dbReference type="Proteomes" id="UP000826195"/>
    </source>
</evidence>
<comment type="caution">
    <text evidence="2">The sequence shown here is derived from an EMBL/GenBank/DDBJ whole genome shotgun (WGS) entry which is preliminary data.</text>
</comment>
<keyword evidence="3" id="KW-1185">Reference proteome</keyword>
<dbReference type="AlphaFoldDB" id="A0AAV7HTK1"/>
<accession>A0AAV7HTK1</accession>
<dbReference type="Proteomes" id="UP000826195">
    <property type="component" value="Unassembled WGS sequence"/>
</dbReference>